<reference evidence="13" key="2">
    <citation type="submission" date="2020-03" db="EMBL/GenBank/DDBJ databases">
        <title>The second near-complete assembly of the hexaploid bread wheat (Triticum aestivum) genome.</title>
        <authorList>
            <person name="Zimin A.V."/>
            <person name="Puiu D."/>
            <person name="Shumante A."/>
            <person name="Alonge M."/>
            <person name="Salzberg S.L."/>
        </authorList>
    </citation>
    <scope>NUCLEOTIDE SEQUENCE</scope>
    <source>
        <tissue evidence="13">Leaf</tissue>
    </source>
</reference>
<comment type="pathway">
    <text evidence="2">Protein modification; protein ubiquitination.</text>
</comment>
<dbReference type="SUPFAM" id="SSF49599">
    <property type="entry name" value="TRAF domain-like"/>
    <property type="match status" value="1"/>
</dbReference>
<evidence type="ECO:0000256" key="8">
    <source>
        <dbReference type="ARBA" id="ARBA00022786"/>
    </source>
</evidence>
<comment type="caution">
    <text evidence="13">The sequence shown here is derived from an EMBL/GenBank/DDBJ whole genome shotgun (WGS) entry which is preliminary data.</text>
</comment>
<dbReference type="InterPro" id="IPR049548">
    <property type="entry name" value="Sina-like_RING"/>
</dbReference>
<feature type="domain" description="SIAH-type" evidence="12">
    <location>
        <begin position="85"/>
        <end position="140"/>
    </location>
</feature>
<feature type="region of interest" description="Disordered" evidence="11">
    <location>
        <begin position="1"/>
        <end position="24"/>
    </location>
</feature>
<gene>
    <name evidence="13" type="ORF">CFC21_039380</name>
</gene>
<keyword evidence="7 10" id="KW-0863">Zinc-finger</keyword>
<evidence type="ECO:0000256" key="6">
    <source>
        <dbReference type="ARBA" id="ARBA00022723"/>
    </source>
</evidence>
<comment type="catalytic activity">
    <reaction evidence="1">
        <text>S-ubiquitinyl-[E2 ubiquitin-conjugating enzyme]-L-cysteine + [acceptor protein]-L-lysine = [E2 ubiquitin-conjugating enzyme]-L-cysteine + N(6)-ubiquitinyl-[acceptor protein]-L-lysine.</text>
        <dbReference type="EC" id="2.3.2.27"/>
    </reaction>
</comment>
<evidence type="ECO:0000256" key="5">
    <source>
        <dbReference type="ARBA" id="ARBA00022679"/>
    </source>
</evidence>
<evidence type="ECO:0000256" key="4">
    <source>
        <dbReference type="ARBA" id="ARBA00012483"/>
    </source>
</evidence>
<evidence type="ECO:0000256" key="3">
    <source>
        <dbReference type="ARBA" id="ARBA00009119"/>
    </source>
</evidence>
<dbReference type="PANTHER" id="PTHR10315">
    <property type="entry name" value="E3 UBIQUITIN PROTEIN LIGASE SIAH"/>
    <property type="match status" value="1"/>
</dbReference>
<dbReference type="STRING" id="4565.A0A077RS29"/>
<dbReference type="EC" id="2.3.2.27" evidence="4"/>
<organism evidence="13">
    <name type="scientific">Triticum aestivum</name>
    <name type="common">Wheat</name>
    <dbReference type="NCBI Taxonomy" id="4565"/>
    <lineage>
        <taxon>Eukaryota</taxon>
        <taxon>Viridiplantae</taxon>
        <taxon>Streptophyta</taxon>
        <taxon>Embryophyta</taxon>
        <taxon>Tracheophyta</taxon>
        <taxon>Spermatophyta</taxon>
        <taxon>Magnoliopsida</taxon>
        <taxon>Liliopsida</taxon>
        <taxon>Poales</taxon>
        <taxon>Poaceae</taxon>
        <taxon>BOP clade</taxon>
        <taxon>Pooideae</taxon>
        <taxon>Triticodae</taxon>
        <taxon>Triticeae</taxon>
        <taxon>Triticinae</taxon>
        <taxon>Triticum</taxon>
    </lineage>
</organism>
<accession>A0A3B6FEZ3</accession>
<evidence type="ECO:0000259" key="12">
    <source>
        <dbReference type="PROSITE" id="PS51081"/>
    </source>
</evidence>
<feature type="compositionally biased region" description="Basic and acidic residues" evidence="11">
    <location>
        <begin position="1"/>
        <end position="20"/>
    </location>
</feature>
<dbReference type="PANTHER" id="PTHR10315:SF98">
    <property type="entry name" value="SIAH-TYPE DOMAIN-CONTAINING PROTEIN"/>
    <property type="match status" value="1"/>
</dbReference>
<dbReference type="InterPro" id="IPR013010">
    <property type="entry name" value="Znf_SIAH"/>
</dbReference>
<dbReference type="InterPro" id="IPR013083">
    <property type="entry name" value="Znf_RING/FYVE/PHD"/>
</dbReference>
<proteinExistence type="inferred from homology"/>
<dbReference type="Proteomes" id="UP000815260">
    <property type="component" value="Chromosome 3B"/>
</dbReference>
<keyword evidence="9" id="KW-0862">Zinc</keyword>
<keyword evidence="8" id="KW-0833">Ubl conjugation pathway</keyword>
<evidence type="ECO:0000256" key="10">
    <source>
        <dbReference type="PROSITE-ProRule" id="PRU00455"/>
    </source>
</evidence>
<keyword evidence="5" id="KW-0808">Transferase</keyword>
<dbReference type="Pfam" id="PF21361">
    <property type="entry name" value="Sina_ZnF"/>
    <property type="match status" value="1"/>
</dbReference>
<comment type="similarity">
    <text evidence="3">Belongs to the SINA (Seven in absentia) family.</text>
</comment>
<keyword evidence="6" id="KW-0479">Metal-binding</keyword>
<dbReference type="Gene3D" id="3.30.40.10">
    <property type="entry name" value="Zinc/RING finger domain, C3HC4 (zinc finger)"/>
    <property type="match status" value="1"/>
</dbReference>
<dbReference type="Pfam" id="PF21362">
    <property type="entry name" value="Sina_RING"/>
    <property type="match status" value="1"/>
</dbReference>
<evidence type="ECO:0000256" key="11">
    <source>
        <dbReference type="SAM" id="MobiDB-lite"/>
    </source>
</evidence>
<sequence>MEDRSNSNKRKGDGEQEGRKSGCKRQNVSTVMEVFDCTVCSKPLRPPIFQCSKGNSICRHCQERLPLFERIPVQRCYIMERVVDNIFVPCKHGCSTTIAYYQKEKHERQCPCGPCLCPVSGCGFVAPTTVLLDHLATVHKLPTTPMELFKPFEVPVLPGSRVLKTKYNRLFLLKMDALESYGHGVSLVCVQPETPGGNVRITVGFSCAPGHNHESKWEMGPNGVPKQCLCIVPGKETDVVATITIEREDYEED</sequence>
<evidence type="ECO:0000256" key="1">
    <source>
        <dbReference type="ARBA" id="ARBA00000900"/>
    </source>
</evidence>
<dbReference type="PROSITE" id="PS51081">
    <property type="entry name" value="ZF_SIAH"/>
    <property type="match status" value="1"/>
</dbReference>
<dbReference type="EMBL" id="CM022218">
    <property type="protein sequence ID" value="KAF7027335.1"/>
    <property type="molecule type" value="Genomic_DNA"/>
</dbReference>
<dbReference type="InterPro" id="IPR052088">
    <property type="entry name" value="E3_ubiquitin-ligase_SINA"/>
</dbReference>
<name>A0A3B6FEZ3_WHEAT</name>
<dbReference type="OMA" id="IFIPCKQ"/>
<evidence type="ECO:0000256" key="9">
    <source>
        <dbReference type="ARBA" id="ARBA00022833"/>
    </source>
</evidence>
<evidence type="ECO:0000256" key="2">
    <source>
        <dbReference type="ARBA" id="ARBA00004906"/>
    </source>
</evidence>
<evidence type="ECO:0000256" key="7">
    <source>
        <dbReference type="ARBA" id="ARBA00022771"/>
    </source>
</evidence>
<reference evidence="13" key="1">
    <citation type="journal article" date="2017" name="Gigascience">
        <title>The first near-complete assembly of the hexaploid bread wheat genome, Triticum aestivum.</title>
        <authorList>
            <person name="Zimin A.V."/>
            <person name="Puiu D."/>
            <person name="Hall R."/>
            <person name="Kingan S."/>
            <person name="Clavijo B.J."/>
            <person name="Salzberg S.L."/>
        </authorList>
    </citation>
    <scope>NUCLEOTIDE SEQUENCE</scope>
    <source>
        <tissue evidence="13">Leaf</tissue>
    </source>
</reference>
<evidence type="ECO:0000313" key="13">
    <source>
        <dbReference type="EMBL" id="KAF7027335.1"/>
    </source>
</evidence>
<protein>
    <recommendedName>
        <fullName evidence="4">RING-type E3 ubiquitin transferase</fullName>
        <ecNumber evidence="4">2.3.2.27</ecNumber>
    </recommendedName>
</protein>